<sequence length="52" mass="5551">MDALSSAASVSALMQLTGSLVKLCEGYIREVKDAREDILNLQRAITGLQGTL</sequence>
<dbReference type="Proteomes" id="UP000326565">
    <property type="component" value="Unassembled WGS sequence"/>
</dbReference>
<reference evidence="2 3" key="1">
    <citation type="submission" date="2019-04" db="EMBL/GenBank/DDBJ databases">
        <title>Friends and foes A comparative genomics study of 23 Aspergillus species from section Flavi.</title>
        <authorList>
            <consortium name="DOE Joint Genome Institute"/>
            <person name="Kjaerbolling I."/>
            <person name="Vesth T."/>
            <person name="Frisvad J.C."/>
            <person name="Nybo J.L."/>
            <person name="Theobald S."/>
            <person name="Kildgaard S."/>
            <person name="Isbrandt T."/>
            <person name="Kuo A."/>
            <person name="Sato A."/>
            <person name="Lyhne E.K."/>
            <person name="Kogle M.E."/>
            <person name="Wiebenga A."/>
            <person name="Kun R.S."/>
            <person name="Lubbers R.J."/>
            <person name="Makela M.R."/>
            <person name="Barry K."/>
            <person name="Chovatia M."/>
            <person name="Clum A."/>
            <person name="Daum C."/>
            <person name="Haridas S."/>
            <person name="He G."/>
            <person name="LaButti K."/>
            <person name="Lipzen A."/>
            <person name="Mondo S."/>
            <person name="Riley R."/>
            <person name="Salamov A."/>
            <person name="Simmons B.A."/>
            <person name="Magnuson J.K."/>
            <person name="Henrissat B."/>
            <person name="Mortensen U.H."/>
            <person name="Larsen T.O."/>
            <person name="Devries R.P."/>
            <person name="Grigoriev I.V."/>
            <person name="Machida M."/>
            <person name="Baker S.E."/>
            <person name="Andersen M.R."/>
        </authorList>
    </citation>
    <scope>NUCLEOTIDE SEQUENCE [LARGE SCALE GENOMIC DNA]</scope>
    <source>
        <strain evidence="2 3">CBS 151.66</strain>
    </source>
</reference>
<keyword evidence="3" id="KW-1185">Reference proteome</keyword>
<name>A0A5N5XGB3_9EURO</name>
<feature type="coiled-coil region" evidence="1">
    <location>
        <begin position="24"/>
        <end position="51"/>
    </location>
</feature>
<dbReference type="EMBL" id="ML732161">
    <property type="protein sequence ID" value="KAB8078100.1"/>
    <property type="molecule type" value="Genomic_DNA"/>
</dbReference>
<accession>A0A5N5XGB3</accession>
<gene>
    <name evidence="2" type="ORF">BDV29DRAFT_166888</name>
</gene>
<keyword evidence="1" id="KW-0175">Coiled coil</keyword>
<evidence type="ECO:0000313" key="2">
    <source>
        <dbReference type="EMBL" id="KAB8078100.1"/>
    </source>
</evidence>
<proteinExistence type="predicted"/>
<evidence type="ECO:0000313" key="3">
    <source>
        <dbReference type="Proteomes" id="UP000326565"/>
    </source>
</evidence>
<evidence type="ECO:0008006" key="4">
    <source>
        <dbReference type="Google" id="ProtNLM"/>
    </source>
</evidence>
<dbReference type="AlphaFoldDB" id="A0A5N5XGB3"/>
<dbReference type="OrthoDB" id="674604at2759"/>
<protein>
    <recommendedName>
        <fullName evidence="4">Fungal N-terminal domain-containing protein</fullName>
    </recommendedName>
</protein>
<evidence type="ECO:0000256" key="1">
    <source>
        <dbReference type="SAM" id="Coils"/>
    </source>
</evidence>
<organism evidence="2 3">
    <name type="scientific">Aspergillus leporis</name>
    <dbReference type="NCBI Taxonomy" id="41062"/>
    <lineage>
        <taxon>Eukaryota</taxon>
        <taxon>Fungi</taxon>
        <taxon>Dikarya</taxon>
        <taxon>Ascomycota</taxon>
        <taxon>Pezizomycotina</taxon>
        <taxon>Eurotiomycetes</taxon>
        <taxon>Eurotiomycetidae</taxon>
        <taxon>Eurotiales</taxon>
        <taxon>Aspergillaceae</taxon>
        <taxon>Aspergillus</taxon>
        <taxon>Aspergillus subgen. Circumdati</taxon>
    </lineage>
</organism>